<dbReference type="InterPro" id="IPR050700">
    <property type="entry name" value="YIM1/Zinc_Alcohol_DH_Fams"/>
</dbReference>
<dbReference type="SUPFAM" id="SSF51735">
    <property type="entry name" value="NAD(P)-binding Rossmann-fold domains"/>
    <property type="match status" value="2"/>
</dbReference>
<dbReference type="Proteomes" id="UP000494165">
    <property type="component" value="Unassembled WGS sequence"/>
</dbReference>
<comment type="caution">
    <text evidence="7">The sequence shown here is derived from an EMBL/GenBank/DDBJ whole genome shotgun (WGS) entry which is preliminary data.</text>
</comment>
<gene>
    <name evidence="7" type="ORF">CLODIP_2_CD03595</name>
</gene>
<dbReference type="FunFam" id="3.40.50.720:FF:000147">
    <property type="entry name" value="Reticulon-4-interacting protein 1 homolog, mitochondrial"/>
    <property type="match status" value="1"/>
</dbReference>
<dbReference type="Pfam" id="PF13602">
    <property type="entry name" value="ADH_zinc_N_2"/>
    <property type="match status" value="1"/>
</dbReference>
<dbReference type="PANTHER" id="PTHR11695:SF294">
    <property type="entry name" value="RETICULON-4-INTERACTING PROTEIN 1, MITOCHONDRIAL"/>
    <property type="match status" value="1"/>
</dbReference>
<keyword evidence="4" id="KW-0560">Oxidoreductase</keyword>
<evidence type="ECO:0000313" key="7">
    <source>
        <dbReference type="EMBL" id="CAB3364659.1"/>
    </source>
</evidence>
<protein>
    <recommendedName>
        <fullName evidence="6">Enoyl reductase (ER) domain-containing protein</fullName>
    </recommendedName>
</protein>
<dbReference type="AlphaFoldDB" id="A0A8S1CHF0"/>
<reference evidence="7 8" key="1">
    <citation type="submission" date="2020-04" db="EMBL/GenBank/DDBJ databases">
        <authorList>
            <person name="Alioto T."/>
            <person name="Alioto T."/>
            <person name="Gomez Garrido J."/>
        </authorList>
    </citation>
    <scope>NUCLEOTIDE SEQUENCE [LARGE SCALE GENOMIC DNA]</scope>
</reference>
<dbReference type="GO" id="GO:0005739">
    <property type="term" value="C:mitochondrion"/>
    <property type="evidence" value="ECO:0007669"/>
    <property type="project" value="UniProtKB-SubCell"/>
</dbReference>
<evidence type="ECO:0000313" key="8">
    <source>
        <dbReference type="Proteomes" id="UP000494165"/>
    </source>
</evidence>
<evidence type="ECO:0000256" key="1">
    <source>
        <dbReference type="ARBA" id="ARBA00004173"/>
    </source>
</evidence>
<organism evidence="7 8">
    <name type="scientific">Cloeon dipterum</name>
    <dbReference type="NCBI Taxonomy" id="197152"/>
    <lineage>
        <taxon>Eukaryota</taxon>
        <taxon>Metazoa</taxon>
        <taxon>Ecdysozoa</taxon>
        <taxon>Arthropoda</taxon>
        <taxon>Hexapoda</taxon>
        <taxon>Insecta</taxon>
        <taxon>Pterygota</taxon>
        <taxon>Palaeoptera</taxon>
        <taxon>Ephemeroptera</taxon>
        <taxon>Pisciforma</taxon>
        <taxon>Baetidae</taxon>
        <taxon>Cloeon</taxon>
    </lineage>
</organism>
<sequence length="666" mass="72222">MTTTSRYSQTMASVLARSGGRLGNPTNWNVLTKHRNSSTQAEPDLQSPKQQSCRNKMHAWQIHGFGGIDQLNLTDSERIPKLLRPNEVIVQMKFTSVNPIDTAMIGGYGSALLGFVRQAEEFVLKNAESEISSLEFPITLGRDFVGEIVECGTQVRHLQIGDVVCGAVPPFNKGTHSQYVAACANYVVKKPDSVEDWVAACIPYAGLTAWSALWAPFAAQVWPQTKVLVLGGSGGVGSIAVQMLRAWGSRVVSTCKTDAVPTLESFGLEAVLDYTSPDFARDVKLCGPYDVILNAAGLPGTPHMDSIKEWKLARDKDSDSSALLPPLCSGAPTMFLHVEDVGTPALGLNEVLIKTVAHSINPIDEKMLGGYGNSILSKFRSFPIILGRDFVGEVLKNGNGVSKVNVGDKVWGVVPSNKQGAFSTYIIVHQDQMTKKPEVLDAIEAACLPFAGLTAWSVLWSPSLGRNKSKVLVLGGSGGVGSIAVQMLQAWGCRVVTTCSTDAVTQLNCLGLHKVIDYKSNEYEQKVITNGPYDLIFNSAGIEGLPHEECLKKWSLAKYVTITHPIMKNADRFGLVLGMLKSLIEFVSANVYTLITKGAIVKWGMVTPSKEGMDALTLLANDGKIQPQIHKVFKFSEIPSAFNCQQEGHLRGKIVIQMDEDLLKTE</sequence>
<dbReference type="InterPro" id="IPR020843">
    <property type="entry name" value="ER"/>
</dbReference>
<dbReference type="GO" id="GO:0016491">
    <property type="term" value="F:oxidoreductase activity"/>
    <property type="evidence" value="ECO:0007669"/>
    <property type="project" value="UniProtKB-KW"/>
</dbReference>
<comment type="similarity">
    <text evidence="2">Belongs to the zinc-containing alcohol dehydrogenase family. Quinone oxidoreductase subfamily.</text>
</comment>
<dbReference type="Gene3D" id="3.40.50.720">
    <property type="entry name" value="NAD(P)-binding Rossmann-like Domain"/>
    <property type="match status" value="2"/>
</dbReference>
<evidence type="ECO:0000259" key="6">
    <source>
        <dbReference type="SMART" id="SM00829"/>
    </source>
</evidence>
<evidence type="ECO:0000256" key="3">
    <source>
        <dbReference type="ARBA" id="ARBA00022946"/>
    </source>
</evidence>
<evidence type="ECO:0000256" key="2">
    <source>
        <dbReference type="ARBA" id="ARBA00010371"/>
    </source>
</evidence>
<dbReference type="Pfam" id="PF08240">
    <property type="entry name" value="ADH_N"/>
    <property type="match status" value="2"/>
</dbReference>
<dbReference type="PANTHER" id="PTHR11695">
    <property type="entry name" value="ALCOHOL DEHYDROGENASE RELATED"/>
    <property type="match status" value="1"/>
</dbReference>
<keyword evidence="5" id="KW-0496">Mitochondrion</keyword>
<dbReference type="InterPro" id="IPR013154">
    <property type="entry name" value="ADH-like_N"/>
</dbReference>
<feature type="domain" description="Enoyl reductase (ER)" evidence="6">
    <location>
        <begin position="330"/>
        <end position="656"/>
    </location>
</feature>
<dbReference type="SUPFAM" id="SSF50129">
    <property type="entry name" value="GroES-like"/>
    <property type="match status" value="2"/>
</dbReference>
<dbReference type="InterPro" id="IPR036291">
    <property type="entry name" value="NAD(P)-bd_dom_sf"/>
</dbReference>
<dbReference type="InterPro" id="IPR011032">
    <property type="entry name" value="GroES-like_sf"/>
</dbReference>
<keyword evidence="3" id="KW-0809">Transit peptide</keyword>
<comment type="subcellular location">
    <subcellularLocation>
        <location evidence="1">Mitochondrion</location>
    </subcellularLocation>
</comment>
<dbReference type="OrthoDB" id="48317at2759"/>
<dbReference type="SMART" id="SM00829">
    <property type="entry name" value="PKS_ER"/>
    <property type="match status" value="1"/>
</dbReference>
<evidence type="ECO:0000256" key="5">
    <source>
        <dbReference type="ARBA" id="ARBA00023128"/>
    </source>
</evidence>
<dbReference type="Gene3D" id="3.90.180.10">
    <property type="entry name" value="Medium-chain alcohol dehydrogenases, catalytic domain"/>
    <property type="match status" value="2"/>
</dbReference>
<accession>A0A8S1CHF0</accession>
<dbReference type="EMBL" id="CADEPI010000017">
    <property type="protein sequence ID" value="CAB3364659.1"/>
    <property type="molecule type" value="Genomic_DNA"/>
</dbReference>
<keyword evidence="8" id="KW-1185">Reference proteome</keyword>
<proteinExistence type="inferred from homology"/>
<name>A0A8S1CHF0_9INSE</name>
<evidence type="ECO:0000256" key="4">
    <source>
        <dbReference type="ARBA" id="ARBA00023002"/>
    </source>
</evidence>